<dbReference type="PRINTS" id="PR00385">
    <property type="entry name" value="P450"/>
</dbReference>
<keyword evidence="10" id="KW-0812">Transmembrane</keyword>
<keyword evidence="4 8" id="KW-0479">Metal-binding</keyword>
<dbReference type="PROSITE" id="PS00086">
    <property type="entry name" value="CYTOCHROME_P450"/>
    <property type="match status" value="1"/>
</dbReference>
<accession>W9WE61</accession>
<dbReference type="GeneID" id="19196305"/>
<organism evidence="11 12">
    <name type="scientific">Cladophialophora psammophila CBS 110553</name>
    <dbReference type="NCBI Taxonomy" id="1182543"/>
    <lineage>
        <taxon>Eukaryota</taxon>
        <taxon>Fungi</taxon>
        <taxon>Dikarya</taxon>
        <taxon>Ascomycota</taxon>
        <taxon>Pezizomycotina</taxon>
        <taxon>Eurotiomycetes</taxon>
        <taxon>Chaetothyriomycetidae</taxon>
        <taxon>Chaetothyriales</taxon>
        <taxon>Herpotrichiellaceae</taxon>
        <taxon>Cladophialophora</taxon>
    </lineage>
</organism>
<dbReference type="InterPro" id="IPR036396">
    <property type="entry name" value="Cyt_P450_sf"/>
</dbReference>
<dbReference type="HOGENOM" id="CLU_001570_5_11_1"/>
<proteinExistence type="inferred from homology"/>
<feature type="transmembrane region" description="Helical" evidence="10">
    <location>
        <begin position="32"/>
        <end position="54"/>
    </location>
</feature>
<dbReference type="InterPro" id="IPR002403">
    <property type="entry name" value="Cyt_P450_E_grp-IV"/>
</dbReference>
<dbReference type="GO" id="GO:0004497">
    <property type="term" value="F:monooxygenase activity"/>
    <property type="evidence" value="ECO:0007669"/>
    <property type="project" value="UniProtKB-KW"/>
</dbReference>
<dbReference type="GO" id="GO:0005506">
    <property type="term" value="F:iron ion binding"/>
    <property type="evidence" value="ECO:0007669"/>
    <property type="project" value="InterPro"/>
</dbReference>
<evidence type="ECO:0000256" key="3">
    <source>
        <dbReference type="ARBA" id="ARBA00022617"/>
    </source>
</evidence>
<dbReference type="PANTHER" id="PTHR24291">
    <property type="entry name" value="CYTOCHROME P450 FAMILY 4"/>
    <property type="match status" value="1"/>
</dbReference>
<keyword evidence="3 8" id="KW-0349">Heme</keyword>
<comment type="cofactor">
    <cofactor evidence="1 8">
        <name>heme</name>
        <dbReference type="ChEBI" id="CHEBI:30413"/>
    </cofactor>
</comment>
<evidence type="ECO:0000256" key="2">
    <source>
        <dbReference type="ARBA" id="ARBA00010617"/>
    </source>
</evidence>
<dbReference type="RefSeq" id="XP_007750378.1">
    <property type="nucleotide sequence ID" value="XM_007752188.1"/>
</dbReference>
<dbReference type="Proteomes" id="UP000019471">
    <property type="component" value="Unassembled WGS sequence"/>
</dbReference>
<evidence type="ECO:0000313" key="12">
    <source>
        <dbReference type="Proteomes" id="UP000019471"/>
    </source>
</evidence>
<dbReference type="eggNOG" id="KOG0157">
    <property type="taxonomic scope" value="Eukaryota"/>
</dbReference>
<dbReference type="EMBL" id="AMGX01000027">
    <property type="protein sequence ID" value="EXJ63295.1"/>
    <property type="molecule type" value="Genomic_DNA"/>
</dbReference>
<comment type="similarity">
    <text evidence="2 9">Belongs to the cytochrome P450 family.</text>
</comment>
<evidence type="ECO:0000256" key="7">
    <source>
        <dbReference type="ARBA" id="ARBA00023033"/>
    </source>
</evidence>
<dbReference type="STRING" id="1182543.W9WE61"/>
<keyword evidence="10" id="KW-1133">Transmembrane helix</keyword>
<keyword evidence="12" id="KW-1185">Reference proteome</keyword>
<feature type="binding site" description="axial binding residue" evidence="8">
    <location>
        <position position="477"/>
    </location>
    <ligand>
        <name>heme</name>
        <dbReference type="ChEBI" id="CHEBI:30413"/>
    </ligand>
    <ligandPart>
        <name>Fe</name>
        <dbReference type="ChEBI" id="CHEBI:18248"/>
    </ligandPart>
</feature>
<dbReference type="InterPro" id="IPR050196">
    <property type="entry name" value="Cytochrome_P450_Monoox"/>
</dbReference>
<reference evidence="11 12" key="1">
    <citation type="submission" date="2013-03" db="EMBL/GenBank/DDBJ databases">
        <title>The Genome Sequence of Cladophialophora psammophila CBS 110553.</title>
        <authorList>
            <consortium name="The Broad Institute Genomics Platform"/>
            <person name="Cuomo C."/>
            <person name="de Hoog S."/>
            <person name="Gorbushina A."/>
            <person name="Walker B."/>
            <person name="Young S.K."/>
            <person name="Zeng Q."/>
            <person name="Gargeya S."/>
            <person name="Fitzgerald M."/>
            <person name="Haas B."/>
            <person name="Abouelleil A."/>
            <person name="Allen A.W."/>
            <person name="Alvarado L."/>
            <person name="Arachchi H.M."/>
            <person name="Berlin A.M."/>
            <person name="Chapman S.B."/>
            <person name="Gainer-Dewar J."/>
            <person name="Goldberg J."/>
            <person name="Griggs A."/>
            <person name="Gujja S."/>
            <person name="Hansen M."/>
            <person name="Howarth C."/>
            <person name="Imamovic A."/>
            <person name="Ireland A."/>
            <person name="Larimer J."/>
            <person name="McCowan C."/>
            <person name="Murphy C."/>
            <person name="Pearson M."/>
            <person name="Poon T.W."/>
            <person name="Priest M."/>
            <person name="Roberts A."/>
            <person name="Saif S."/>
            <person name="Shea T."/>
            <person name="Sisk P."/>
            <person name="Sykes S."/>
            <person name="Wortman J."/>
            <person name="Nusbaum C."/>
            <person name="Birren B."/>
        </authorList>
    </citation>
    <scope>NUCLEOTIDE SEQUENCE [LARGE SCALE GENOMIC DNA]</scope>
    <source>
        <strain evidence="11 12">CBS 110553</strain>
    </source>
</reference>
<dbReference type="PANTHER" id="PTHR24291:SF50">
    <property type="entry name" value="BIFUNCTIONAL ALBAFLAVENONE MONOOXYGENASE_TERPENE SYNTHASE"/>
    <property type="match status" value="1"/>
</dbReference>
<dbReference type="Gene3D" id="1.10.630.10">
    <property type="entry name" value="Cytochrome P450"/>
    <property type="match status" value="1"/>
</dbReference>
<dbReference type="GO" id="GO:0020037">
    <property type="term" value="F:heme binding"/>
    <property type="evidence" value="ECO:0007669"/>
    <property type="project" value="InterPro"/>
</dbReference>
<keyword evidence="6 8" id="KW-0408">Iron</keyword>
<evidence type="ECO:0000256" key="1">
    <source>
        <dbReference type="ARBA" id="ARBA00001971"/>
    </source>
</evidence>
<dbReference type="InterPro" id="IPR017972">
    <property type="entry name" value="Cyt_P450_CS"/>
</dbReference>
<dbReference type="PRINTS" id="PR00465">
    <property type="entry name" value="EP450IV"/>
</dbReference>
<evidence type="ECO:0000256" key="9">
    <source>
        <dbReference type="RuleBase" id="RU000461"/>
    </source>
</evidence>
<dbReference type="Pfam" id="PF00067">
    <property type="entry name" value="p450"/>
    <property type="match status" value="1"/>
</dbReference>
<dbReference type="GO" id="GO:0016705">
    <property type="term" value="F:oxidoreductase activity, acting on paired donors, with incorporation or reduction of molecular oxygen"/>
    <property type="evidence" value="ECO:0007669"/>
    <property type="project" value="InterPro"/>
</dbReference>
<name>W9WE61_9EURO</name>
<evidence type="ECO:0008006" key="13">
    <source>
        <dbReference type="Google" id="ProtNLM"/>
    </source>
</evidence>
<protein>
    <recommendedName>
        <fullName evidence="13">Cytochrome P450 oxidoreductase</fullName>
    </recommendedName>
</protein>
<dbReference type="AlphaFoldDB" id="W9WE61"/>
<sequence>MDVAKCAIVSVAETVLLLKLGRVGRHGFLDQAFGLFVGQYIAFKLYFVLIWPFLVSPLRHLPGPKGGNLVLGQLLNQVKALPSELEKKWMADAQDAPFIRYLSFLNTEVLMVNSARAHKAVLQTKCYSFVKPKYYERVVGEIAGHGILFMEGEEHKKQRKLLLAPFSFSNIKRLLPFFEVKAREMSGIIKSQLGPDGYNVLEVSELLSKTTLDVVGLAALGYELNSLSTPSQLATSYGKIFEFATPLQILISVVHQFVPIRQWLPLKTNQSFVEANATVRKILREHIQKRKSEFREGLIKGEKANRDLLTLMIEESKDTWSEDEMLGYVVTALPADVSPSGHETTAGALTWTLYALTLHTKVQDRLRAEVLSTVTSSSPSYEELDNMRFLNNVMKEVLRYYPPAPTFPRQAAEDVEIEGVRIPQGTLIMIAPAAPQYNTHIWGPNAEQFDPDRYDHLPEPANDPYVSLAFSAGPRVCIGKSFAILEFKAILTELIRNFSFENTGLVEPQKSGPSLRPLNGMRLKVRLVS</sequence>
<evidence type="ECO:0000256" key="10">
    <source>
        <dbReference type="SAM" id="Phobius"/>
    </source>
</evidence>
<evidence type="ECO:0000256" key="4">
    <source>
        <dbReference type="ARBA" id="ARBA00022723"/>
    </source>
</evidence>
<keyword evidence="10" id="KW-0472">Membrane</keyword>
<evidence type="ECO:0000313" key="11">
    <source>
        <dbReference type="EMBL" id="EXJ63295.1"/>
    </source>
</evidence>
<evidence type="ECO:0000256" key="6">
    <source>
        <dbReference type="ARBA" id="ARBA00023004"/>
    </source>
</evidence>
<gene>
    <name evidence="11" type="ORF">A1O5_11616</name>
</gene>
<dbReference type="OrthoDB" id="1470350at2759"/>
<evidence type="ECO:0000256" key="8">
    <source>
        <dbReference type="PIRSR" id="PIRSR602403-1"/>
    </source>
</evidence>
<keyword evidence="5 9" id="KW-0560">Oxidoreductase</keyword>
<comment type="caution">
    <text evidence="11">The sequence shown here is derived from an EMBL/GenBank/DDBJ whole genome shotgun (WGS) entry which is preliminary data.</text>
</comment>
<keyword evidence="7 9" id="KW-0503">Monooxygenase</keyword>
<dbReference type="SUPFAM" id="SSF48264">
    <property type="entry name" value="Cytochrome P450"/>
    <property type="match status" value="1"/>
</dbReference>
<dbReference type="InterPro" id="IPR001128">
    <property type="entry name" value="Cyt_P450"/>
</dbReference>
<evidence type="ECO:0000256" key="5">
    <source>
        <dbReference type="ARBA" id="ARBA00023002"/>
    </source>
</evidence>